<dbReference type="PANTHER" id="PTHR10283">
    <property type="entry name" value="SOLUTE CARRIER FAMILY 13 MEMBER"/>
    <property type="match status" value="1"/>
</dbReference>
<dbReference type="InterPro" id="IPR001898">
    <property type="entry name" value="SLC13A/DASS"/>
</dbReference>
<evidence type="ECO:0000256" key="3">
    <source>
        <dbReference type="ARBA" id="ARBA00022692"/>
    </source>
</evidence>
<keyword evidence="3 7" id="KW-0812">Transmembrane</keyword>
<reference evidence="8 11" key="1">
    <citation type="submission" date="2021-07" db="EMBL/GenBank/DDBJ databases">
        <authorList>
            <person name="Imarazene B."/>
            <person name="Zahm M."/>
            <person name="Klopp C."/>
            <person name="Cabau C."/>
            <person name="Beille S."/>
            <person name="Jouanno E."/>
            <person name="Castinel A."/>
            <person name="Lluch J."/>
            <person name="Gil L."/>
            <person name="Kuchtly C."/>
            <person name="Lopez Roques C."/>
            <person name="Donnadieu C."/>
            <person name="Parrinello H."/>
            <person name="Journot L."/>
            <person name="Du K."/>
            <person name="Schartl M."/>
            <person name="Retaux S."/>
            <person name="Guiguen Y."/>
        </authorList>
    </citation>
    <scope>NUCLEOTIDE SEQUENCE [LARGE SCALE GENOMIC DNA]</scope>
    <source>
        <strain evidence="8">Pach_M1</strain>
        <tissue evidence="8">Testis</tissue>
    </source>
</reference>
<dbReference type="GO" id="GO:0071285">
    <property type="term" value="P:cellular response to lithium ion"/>
    <property type="evidence" value="ECO:0007669"/>
    <property type="project" value="TreeGrafter"/>
</dbReference>
<dbReference type="GO" id="GO:0015141">
    <property type="term" value="F:succinate transmembrane transporter activity"/>
    <property type="evidence" value="ECO:0007669"/>
    <property type="project" value="TreeGrafter"/>
</dbReference>
<dbReference type="CDD" id="cd01115">
    <property type="entry name" value="SLC13_permease"/>
    <property type="match status" value="1"/>
</dbReference>
<dbReference type="Ensembl" id="ENSAMXT00005053184.1">
    <property type="protein sequence ID" value="ENSAMXP00005049045.1"/>
    <property type="gene ID" value="ENSAMXG00005022378.1"/>
</dbReference>
<comment type="similarity">
    <text evidence="2">Belongs to the SLC13A/DASS transporter (TC 2.A.47) family. NADC subfamily.</text>
</comment>
<keyword evidence="6" id="KW-0739">Sodium transport</keyword>
<dbReference type="GO" id="GO:0017153">
    <property type="term" value="F:sodium:dicarboxylate symporter activity"/>
    <property type="evidence" value="ECO:0007669"/>
    <property type="project" value="TreeGrafter"/>
</dbReference>
<dbReference type="GO" id="GO:0005886">
    <property type="term" value="C:plasma membrane"/>
    <property type="evidence" value="ECO:0007669"/>
    <property type="project" value="TreeGrafter"/>
</dbReference>
<evidence type="ECO:0000313" key="10">
    <source>
        <dbReference type="Proteomes" id="UP000694621"/>
    </source>
</evidence>
<organism evidence="9 10">
    <name type="scientific">Astyanax mexicanus</name>
    <name type="common">Blind cave fish</name>
    <name type="synonym">Astyanax fasciatus mexicanus</name>
    <dbReference type="NCBI Taxonomy" id="7994"/>
    <lineage>
        <taxon>Eukaryota</taxon>
        <taxon>Metazoa</taxon>
        <taxon>Chordata</taxon>
        <taxon>Craniata</taxon>
        <taxon>Vertebrata</taxon>
        <taxon>Euteleostomi</taxon>
        <taxon>Actinopterygii</taxon>
        <taxon>Neopterygii</taxon>
        <taxon>Teleostei</taxon>
        <taxon>Ostariophysi</taxon>
        <taxon>Characiformes</taxon>
        <taxon>Characoidei</taxon>
        <taxon>Acestrorhamphidae</taxon>
        <taxon>Acestrorhamphinae</taxon>
        <taxon>Astyanax</taxon>
    </lineage>
</organism>
<dbReference type="AlphaFoldDB" id="A0A8B9RKE2"/>
<sequence length="583" mass="64898">MMANSVVGQLWDYRNFLIAFLTPLLLLPLPIVVNTSEAKCGYAVLVMAVYWCTECIPLAATALLPVIFFPMMGIMKSEQVCLQYLGDANIMGAGGLMVAIAVEHWNLHKRLALGMLMIVGARPALLMLGFMIVTAFMSMWVTNVAATAMMLPIVRSMMEHLKEAEAQDHNLQRSRARDTIHSTDSTVNKLNTSAEDLLNDEQMKQMREEKYVKLSKGMSLCVCYAGSIGGTSTLTSSIPNLVLKGQIDKLFPQNGDVINYTSWFLFSFPNMVLMLVTSWIWLQFMYLGFNVKNTFGCRKTSRSDRQVCRVMQSEYRKLGRMSFAEWNVLVLFLLLVLLWFTREPGFSTGWGSLIFNQERKFVTDATVSILICLLFYIIPSELEFSCCHSGSFNVNGRRKWKAPPSLLQWDVVQKKMPWNIMLLMGGSFALARGCEVSGLSLLFAQTLEPLKNIPPVALCFLLCFIMAMLTEICNNAVVSTVLLPVLASMAGAVELHPLYIMIPPTIASSFAFMLPVATATNAIAFSYANLKIMDMVKPGLMLNLLGILCVNLAIHTWGTAIFQLNEIPSWANVTNATTAPTAF</sequence>
<feature type="transmembrane region" description="Helical" evidence="7">
    <location>
        <begin position="48"/>
        <end position="72"/>
    </location>
</feature>
<evidence type="ECO:0000256" key="2">
    <source>
        <dbReference type="ARBA" id="ARBA00006772"/>
    </source>
</evidence>
<feature type="transmembrane region" description="Helical" evidence="7">
    <location>
        <begin position="323"/>
        <end position="341"/>
    </location>
</feature>
<reference evidence="9" key="2">
    <citation type="submission" date="2025-05" db="UniProtKB">
        <authorList>
            <consortium name="Ensembl"/>
        </authorList>
    </citation>
    <scope>IDENTIFICATION</scope>
</reference>
<dbReference type="EMBL" id="JAICCE010000022">
    <property type="protein sequence ID" value="KAG9261835.1"/>
    <property type="molecule type" value="Genomic_DNA"/>
</dbReference>
<protein>
    <submittedName>
        <fullName evidence="8">Solute carrier family 13 member 2-like</fullName>
    </submittedName>
    <submittedName>
        <fullName evidence="9">Solute carrier family 13 member 5</fullName>
    </submittedName>
</protein>
<evidence type="ECO:0000313" key="11">
    <source>
        <dbReference type="Proteomes" id="UP000752171"/>
    </source>
</evidence>
<evidence type="ECO:0000256" key="6">
    <source>
        <dbReference type="ARBA" id="ARBA00023201"/>
    </source>
</evidence>
<evidence type="ECO:0000256" key="5">
    <source>
        <dbReference type="ARBA" id="ARBA00023136"/>
    </source>
</evidence>
<feature type="transmembrane region" description="Helical" evidence="7">
    <location>
        <begin position="84"/>
        <end position="105"/>
    </location>
</feature>
<feature type="transmembrane region" description="Helical" evidence="7">
    <location>
        <begin position="481"/>
        <end position="500"/>
    </location>
</feature>
<keyword evidence="4 7" id="KW-1133">Transmembrane helix</keyword>
<feature type="transmembrane region" description="Helical" evidence="7">
    <location>
        <begin position="125"/>
        <end position="154"/>
    </location>
</feature>
<proteinExistence type="inferred from homology"/>
<dbReference type="PANTHER" id="PTHR10283:SF82">
    <property type="entry name" value="SOLUTE CARRIER FAMILY 13 MEMBER 2"/>
    <property type="match status" value="1"/>
</dbReference>
<evidence type="ECO:0000313" key="8">
    <source>
        <dbReference type="EMBL" id="KAG9261835.1"/>
    </source>
</evidence>
<dbReference type="GO" id="GO:0015139">
    <property type="term" value="F:alpha-ketoglutarate transmembrane transporter activity"/>
    <property type="evidence" value="ECO:0007669"/>
    <property type="project" value="TreeGrafter"/>
</dbReference>
<comment type="subcellular location">
    <subcellularLocation>
        <location evidence="1">Membrane</location>
        <topology evidence="1">Multi-pass membrane protein</topology>
    </subcellularLocation>
</comment>
<evidence type="ECO:0000256" key="4">
    <source>
        <dbReference type="ARBA" id="ARBA00022989"/>
    </source>
</evidence>
<name>A0A8B9RKE2_ASTMX</name>
<accession>A0A8B9RKE2</accession>
<keyword evidence="6" id="KW-0813">Transport</keyword>
<feature type="transmembrane region" description="Helical" evidence="7">
    <location>
        <begin position="220"/>
        <end position="243"/>
    </location>
</feature>
<feature type="transmembrane region" description="Helical" evidence="7">
    <location>
        <begin position="263"/>
        <end position="282"/>
    </location>
</feature>
<feature type="transmembrane region" description="Helical" evidence="7">
    <location>
        <begin position="361"/>
        <end position="378"/>
    </location>
</feature>
<keyword evidence="6" id="KW-0406">Ion transport</keyword>
<evidence type="ECO:0000256" key="1">
    <source>
        <dbReference type="ARBA" id="ARBA00004141"/>
    </source>
</evidence>
<dbReference type="Proteomes" id="UP000752171">
    <property type="component" value="Unassembled WGS sequence"/>
</dbReference>
<feature type="transmembrane region" description="Helical" evidence="7">
    <location>
        <begin position="506"/>
        <end position="528"/>
    </location>
</feature>
<keyword evidence="5 7" id="KW-0472">Membrane</keyword>
<feature type="transmembrane region" description="Helical" evidence="7">
    <location>
        <begin position="453"/>
        <end position="469"/>
    </location>
</feature>
<dbReference type="GO" id="GO:0015138">
    <property type="term" value="F:fumarate transmembrane transporter activity"/>
    <property type="evidence" value="ECO:0007669"/>
    <property type="project" value="TreeGrafter"/>
</dbReference>
<dbReference type="Pfam" id="PF00939">
    <property type="entry name" value="Na_sulph_symp"/>
    <property type="match status" value="1"/>
</dbReference>
<feature type="transmembrane region" description="Helical" evidence="7">
    <location>
        <begin position="540"/>
        <end position="562"/>
    </location>
</feature>
<evidence type="ECO:0000256" key="7">
    <source>
        <dbReference type="SAM" id="Phobius"/>
    </source>
</evidence>
<evidence type="ECO:0000313" key="9">
    <source>
        <dbReference type="Ensembl" id="ENSAMXP00005049045.1"/>
    </source>
</evidence>
<gene>
    <name evidence="8" type="primary">SLC13A5</name>
    <name evidence="8" type="ORF">AMEX_G25438</name>
</gene>
<keyword evidence="6" id="KW-0915">Sodium</keyword>
<dbReference type="Proteomes" id="UP000694621">
    <property type="component" value="Unplaced"/>
</dbReference>
<feature type="transmembrane region" description="Helical" evidence="7">
    <location>
        <begin position="422"/>
        <end position="447"/>
    </location>
</feature>